<comment type="caution">
    <text evidence="1">The sequence shown here is derived from an EMBL/GenBank/DDBJ whole genome shotgun (WGS) entry which is preliminary data.</text>
</comment>
<name>A0ABV9KWN9_9BACT</name>
<evidence type="ECO:0000313" key="1">
    <source>
        <dbReference type="EMBL" id="MFC4674314.1"/>
    </source>
</evidence>
<dbReference type="RefSeq" id="WP_379996497.1">
    <property type="nucleotide sequence ID" value="NZ_JBHSGN010000072.1"/>
</dbReference>
<evidence type="ECO:0000313" key="2">
    <source>
        <dbReference type="Proteomes" id="UP001596023"/>
    </source>
</evidence>
<dbReference type="Proteomes" id="UP001596023">
    <property type="component" value="Unassembled WGS sequence"/>
</dbReference>
<accession>A0ABV9KWN9</accession>
<organism evidence="1 2">
    <name type="scientific">Dysgonomonas termitidis</name>
    <dbReference type="NCBI Taxonomy" id="1516126"/>
    <lineage>
        <taxon>Bacteria</taxon>
        <taxon>Pseudomonadati</taxon>
        <taxon>Bacteroidota</taxon>
        <taxon>Bacteroidia</taxon>
        <taxon>Bacteroidales</taxon>
        <taxon>Dysgonomonadaceae</taxon>
        <taxon>Dysgonomonas</taxon>
    </lineage>
</organism>
<dbReference type="PROSITE" id="PS51257">
    <property type="entry name" value="PROKAR_LIPOPROTEIN"/>
    <property type="match status" value="1"/>
</dbReference>
<dbReference type="EMBL" id="JBHSGN010000072">
    <property type="protein sequence ID" value="MFC4674314.1"/>
    <property type="molecule type" value="Genomic_DNA"/>
</dbReference>
<reference evidence="2" key="1">
    <citation type="journal article" date="2019" name="Int. J. Syst. Evol. Microbiol.">
        <title>The Global Catalogue of Microorganisms (GCM) 10K type strain sequencing project: providing services to taxonomists for standard genome sequencing and annotation.</title>
        <authorList>
            <consortium name="The Broad Institute Genomics Platform"/>
            <consortium name="The Broad Institute Genome Sequencing Center for Infectious Disease"/>
            <person name="Wu L."/>
            <person name="Ma J."/>
        </authorList>
    </citation>
    <scope>NUCLEOTIDE SEQUENCE [LARGE SCALE GENOMIC DNA]</scope>
    <source>
        <strain evidence="2">CCUG 66188</strain>
    </source>
</reference>
<sequence length="136" mass="15629">MSKRFCSVMIAMVIVSFASCDSRKKSNEQGLARQQETKEIEEYHDEKLVGFWKRAYNIVMEDGRKPYNRGPQQLQLWSDGEGSADGYPITWSVTKGRLKYSDKSGMIAWMGKYKVDNTHLITFDADGGPRDSYKKQ</sequence>
<keyword evidence="2" id="KW-1185">Reference proteome</keyword>
<gene>
    <name evidence="1" type="ORF">ACFO6W_11460</name>
</gene>
<proteinExistence type="predicted"/>
<evidence type="ECO:0008006" key="3">
    <source>
        <dbReference type="Google" id="ProtNLM"/>
    </source>
</evidence>
<protein>
    <recommendedName>
        <fullName evidence="3">Lipocalin-like domain-containing protein</fullName>
    </recommendedName>
</protein>